<sequence>MAFIHGSLRGGDNIQGTAGDDVILAFGGHNTITDTGGSNRVVSGLLGHDEIHLGTVLDGHSEWMEQVLLTGAGNTLLGGDERFEVIGLRGGNTITLGNGTNHLRLGGENNAVQVGSGENDITFSGGHGSVVQGSPLYANYGDVTVHFSGTGNSYDVLNAGSLLPRTNITVTGGEGDGRFNFFASGTATLRTDGLHNDVTVGIGHFDIDPGDGYDTVHLGATGRSGGGTGTVWLHGLHNTITGAGGDLTVSGGDGYTSISLIGVFQARIDATLGGTHNTVSIASIPSTGSIDTGFGDASVSLYGSDATLTFRGSGNVATLDNAGGGTILDQSDGLRINVDGQPSYFFFQETVQGFGADRGAVVALEDSVTGYTTTQQAVAALRAEGGDTVLDLPNGGHLVFAGLDPSALHDSNFLVV</sequence>
<dbReference type="Proteomes" id="UP000185494">
    <property type="component" value="Chromosome 1"/>
</dbReference>
<organism evidence="1 2">
    <name type="scientific">Roseomonas gilardii</name>
    <dbReference type="NCBI Taxonomy" id="257708"/>
    <lineage>
        <taxon>Bacteria</taxon>
        <taxon>Pseudomonadati</taxon>
        <taxon>Pseudomonadota</taxon>
        <taxon>Alphaproteobacteria</taxon>
        <taxon>Acetobacterales</taxon>
        <taxon>Roseomonadaceae</taxon>
        <taxon>Roseomonas</taxon>
    </lineage>
</organism>
<evidence type="ECO:0000313" key="1">
    <source>
        <dbReference type="EMBL" id="APT58220.1"/>
    </source>
</evidence>
<dbReference type="InterPro" id="IPR011049">
    <property type="entry name" value="Serralysin-like_metalloprot_C"/>
</dbReference>
<dbReference type="SUPFAM" id="SSF51120">
    <property type="entry name" value="beta-Roll"/>
    <property type="match status" value="1"/>
</dbReference>
<protein>
    <recommendedName>
        <fullName evidence="3">Calcium-binding protein</fullName>
    </recommendedName>
</protein>
<dbReference type="STRING" id="257708.RGI145_14985"/>
<dbReference type="RefSeq" id="WP_075798992.1">
    <property type="nucleotide sequence ID" value="NZ_CP015583.1"/>
</dbReference>
<dbReference type="KEGG" id="rgi:RGI145_14985"/>
<proteinExistence type="predicted"/>
<dbReference type="EMBL" id="CP015583">
    <property type="protein sequence ID" value="APT58220.1"/>
    <property type="molecule type" value="Genomic_DNA"/>
</dbReference>
<evidence type="ECO:0000313" key="2">
    <source>
        <dbReference type="Proteomes" id="UP000185494"/>
    </source>
</evidence>
<gene>
    <name evidence="1" type="ORF">RGI145_14985</name>
</gene>
<accession>A0A1L7AHN0</accession>
<evidence type="ECO:0008006" key="3">
    <source>
        <dbReference type="Google" id="ProtNLM"/>
    </source>
</evidence>
<name>A0A1L7AHN0_9PROT</name>
<dbReference type="eggNOG" id="COG2931">
    <property type="taxonomic scope" value="Bacteria"/>
</dbReference>
<reference evidence="1 2" key="1">
    <citation type="submission" date="2016-05" db="EMBL/GenBank/DDBJ databases">
        <title>Complete Genome and Methylome Analysis of Psychrotrophic Bacterial Isolates from Antarctic Lake Untersee.</title>
        <authorList>
            <person name="Fomenkov A."/>
            <person name="Akimov V.N."/>
            <person name="Vasilyeva L.V."/>
            <person name="Andersen D."/>
            <person name="Vincze T."/>
            <person name="Roberts R.J."/>
        </authorList>
    </citation>
    <scope>NUCLEOTIDE SEQUENCE [LARGE SCALE GENOMIC DNA]</scope>
    <source>
        <strain evidence="1 2">U14-5</strain>
    </source>
</reference>
<dbReference type="AlphaFoldDB" id="A0A1L7AHN0"/>